<evidence type="ECO:0000313" key="1">
    <source>
        <dbReference type="EMBL" id="KAK9519688.1"/>
    </source>
</evidence>
<proteinExistence type="predicted"/>
<evidence type="ECO:0000313" key="2">
    <source>
        <dbReference type="Proteomes" id="UP001488805"/>
    </source>
</evidence>
<accession>A0AAW1EAR2</accession>
<sequence>MHVRHLLCRVVIITGLPSLPLSLLHQYGALLAENMVFTPCVYYDVQTVCKQPSVYKWMKSRAKFPLRHEVCPEGLTQKVIPSTGVQSLGVVDQKARLHC</sequence>
<name>A0AAW1EAR2_ZOAVI</name>
<reference evidence="1 2" key="1">
    <citation type="journal article" date="2024" name="Genome Biol. Evol.">
        <title>Chromosome-level genome assembly of the viviparous eelpout Zoarces viviparus.</title>
        <authorList>
            <person name="Fuhrmann N."/>
            <person name="Brasseur M.V."/>
            <person name="Bakowski C.E."/>
            <person name="Podsiadlowski L."/>
            <person name="Prost S."/>
            <person name="Krehenwinkel H."/>
            <person name="Mayer C."/>
        </authorList>
    </citation>
    <scope>NUCLEOTIDE SEQUENCE [LARGE SCALE GENOMIC DNA]</scope>
    <source>
        <strain evidence="1">NO-MEL_2022_Ind0_liver</strain>
    </source>
</reference>
<evidence type="ECO:0008006" key="3">
    <source>
        <dbReference type="Google" id="ProtNLM"/>
    </source>
</evidence>
<gene>
    <name evidence="1" type="ORF">VZT92_022399</name>
</gene>
<keyword evidence="2" id="KW-1185">Reference proteome</keyword>
<dbReference type="AlphaFoldDB" id="A0AAW1EAR2"/>
<protein>
    <recommendedName>
        <fullName evidence="3">Secreted protein</fullName>
    </recommendedName>
</protein>
<comment type="caution">
    <text evidence="1">The sequence shown here is derived from an EMBL/GenBank/DDBJ whole genome shotgun (WGS) entry which is preliminary data.</text>
</comment>
<dbReference type="Proteomes" id="UP001488805">
    <property type="component" value="Unassembled WGS sequence"/>
</dbReference>
<organism evidence="1 2">
    <name type="scientific">Zoarces viviparus</name>
    <name type="common">Viviparous eelpout</name>
    <name type="synonym">Blennius viviparus</name>
    <dbReference type="NCBI Taxonomy" id="48416"/>
    <lineage>
        <taxon>Eukaryota</taxon>
        <taxon>Metazoa</taxon>
        <taxon>Chordata</taxon>
        <taxon>Craniata</taxon>
        <taxon>Vertebrata</taxon>
        <taxon>Euteleostomi</taxon>
        <taxon>Actinopterygii</taxon>
        <taxon>Neopterygii</taxon>
        <taxon>Teleostei</taxon>
        <taxon>Neoteleostei</taxon>
        <taxon>Acanthomorphata</taxon>
        <taxon>Eupercaria</taxon>
        <taxon>Perciformes</taxon>
        <taxon>Cottioidei</taxon>
        <taxon>Zoarcales</taxon>
        <taxon>Zoarcidae</taxon>
        <taxon>Zoarcinae</taxon>
        <taxon>Zoarces</taxon>
    </lineage>
</organism>
<dbReference type="EMBL" id="JBCEZU010000434">
    <property type="protein sequence ID" value="KAK9519688.1"/>
    <property type="molecule type" value="Genomic_DNA"/>
</dbReference>